<evidence type="ECO:0000259" key="8">
    <source>
        <dbReference type="Pfam" id="PF00361"/>
    </source>
</evidence>
<feature type="transmembrane region" description="Helical" evidence="7">
    <location>
        <begin position="451"/>
        <end position="472"/>
    </location>
</feature>
<evidence type="ECO:0000256" key="1">
    <source>
        <dbReference type="ARBA" id="ARBA00004127"/>
    </source>
</evidence>
<evidence type="ECO:0000256" key="5">
    <source>
        <dbReference type="ARBA" id="ARBA00023136"/>
    </source>
</evidence>
<keyword evidence="3 6" id="KW-0812">Transmembrane</keyword>
<evidence type="ECO:0000256" key="4">
    <source>
        <dbReference type="ARBA" id="ARBA00022989"/>
    </source>
</evidence>
<proteinExistence type="inferred from homology"/>
<dbReference type="NCBIfam" id="TIGR01972">
    <property type="entry name" value="NDH_I_M"/>
    <property type="match status" value="1"/>
</dbReference>
<feature type="transmembrane region" description="Helical" evidence="7">
    <location>
        <begin position="493"/>
        <end position="513"/>
    </location>
</feature>
<feature type="transmembrane region" description="Helical" evidence="7">
    <location>
        <begin position="312"/>
        <end position="333"/>
    </location>
</feature>
<feature type="transmembrane region" description="Helical" evidence="7">
    <location>
        <begin position="91"/>
        <end position="114"/>
    </location>
</feature>
<dbReference type="Proteomes" id="UP000654345">
    <property type="component" value="Unassembled WGS sequence"/>
</dbReference>
<feature type="transmembrane region" description="Helical" evidence="7">
    <location>
        <begin position="421"/>
        <end position="445"/>
    </location>
</feature>
<reference evidence="9 10" key="1">
    <citation type="journal article" date="2021" name="Int. J. Syst. Evol. Microbiol.">
        <title>Reticulibacter mediterranei gen. nov., sp. nov., within the new family Reticulibacteraceae fam. nov., and Ktedonospora formicarum gen. nov., sp. nov., Ktedonobacter robiniae sp. nov., Dictyobacter formicarum sp. nov. and Dictyobacter arantiisoli sp. nov., belonging to the class Ktedonobacteria.</title>
        <authorList>
            <person name="Yabe S."/>
            <person name="Zheng Y."/>
            <person name="Wang C.M."/>
            <person name="Sakai Y."/>
            <person name="Abe K."/>
            <person name="Yokota A."/>
            <person name="Donadio S."/>
            <person name="Cavaletti L."/>
            <person name="Monciardini P."/>
        </authorList>
    </citation>
    <scope>NUCLEOTIDE SEQUENCE [LARGE SCALE GENOMIC DNA]</scope>
    <source>
        <strain evidence="9 10">SOSP1-30</strain>
    </source>
</reference>
<protein>
    <submittedName>
        <fullName evidence="9">Oxidoreductase</fullName>
    </submittedName>
</protein>
<gene>
    <name evidence="9" type="primary">ndhD</name>
    <name evidence="9" type="ORF">KSB_11210</name>
</gene>
<dbReference type="RefSeq" id="WP_201369527.1">
    <property type="nucleotide sequence ID" value="NZ_BNJG01000001.1"/>
</dbReference>
<feature type="transmembrane region" description="Helical" evidence="7">
    <location>
        <begin position="12"/>
        <end position="29"/>
    </location>
</feature>
<dbReference type="InterPro" id="IPR010227">
    <property type="entry name" value="NADH_Q_OxRdtase_chainM/4"/>
</dbReference>
<dbReference type="InterPro" id="IPR001750">
    <property type="entry name" value="ND/Mrp_TM"/>
</dbReference>
<accession>A0ABQ3UIT5</accession>
<feature type="transmembrane region" description="Helical" evidence="7">
    <location>
        <begin position="126"/>
        <end position="144"/>
    </location>
</feature>
<organism evidence="9 10">
    <name type="scientific">Ktedonobacter robiniae</name>
    <dbReference type="NCBI Taxonomy" id="2778365"/>
    <lineage>
        <taxon>Bacteria</taxon>
        <taxon>Bacillati</taxon>
        <taxon>Chloroflexota</taxon>
        <taxon>Ktedonobacteria</taxon>
        <taxon>Ktedonobacterales</taxon>
        <taxon>Ktedonobacteraceae</taxon>
        <taxon>Ktedonobacter</taxon>
    </lineage>
</organism>
<keyword evidence="10" id="KW-1185">Reference proteome</keyword>
<dbReference type="InterPro" id="IPR003918">
    <property type="entry name" value="NADH_UbQ_OxRdtase"/>
</dbReference>
<feature type="transmembrane region" description="Helical" evidence="7">
    <location>
        <begin position="36"/>
        <end position="56"/>
    </location>
</feature>
<name>A0ABQ3UIT5_9CHLR</name>
<keyword evidence="5 7" id="KW-0472">Membrane</keyword>
<comment type="subcellular location">
    <subcellularLocation>
        <location evidence="1">Endomembrane system</location>
        <topology evidence="1">Multi-pass membrane protein</topology>
    </subcellularLocation>
    <subcellularLocation>
        <location evidence="6">Membrane</location>
        <topology evidence="6">Multi-pass membrane protein</topology>
    </subcellularLocation>
</comment>
<feature type="transmembrane region" description="Helical" evidence="7">
    <location>
        <begin position="340"/>
        <end position="360"/>
    </location>
</feature>
<dbReference type="PANTHER" id="PTHR43507">
    <property type="entry name" value="NADH-UBIQUINONE OXIDOREDUCTASE CHAIN 4"/>
    <property type="match status" value="1"/>
</dbReference>
<feature type="transmembrane region" description="Helical" evidence="7">
    <location>
        <begin position="187"/>
        <end position="206"/>
    </location>
</feature>
<sequence length="537" mass="58838">MTALQQIFGSDLTWIILLPILGSIVVYLMPSKVARWAALVVAVAVFALTLSTWYRIQASGQGFGDLTHLRDSVNVPWIRFQAGKIQFNVDYFLGIDGLSLPLVILNAFLTVLAIIGGWKKTRVKDYLALILFLEGGVMGVFMALDLFLFFLFWEIELAPMFLLIGVWGNEQLKHGVPGRVYSAWKFLLYTFFGSIFMLVGILLLYFNNVGLPGATATANMAYFADPTHMVRGTIALPFLGVTASLQLVVFLLIFVAFAVKIPMFPFHTWLPDAHTDAPTEVSVILAGILLKMGAYGLIRICLTLFPQGVHDFAGWLAVIAIINIIYGALICLVQRDMKKLIAYSSVSHMGIVLLGVAAAAGTGDIAFRQAALTGATVQLFSHGIISGLLFFCVGVIYDVAHTREISAFGGVAKRMPILGTIFVFAAMASAGLPGLAGFVAEYMVFTSSFKIWTVVTIISVFTMIFTAGYLLWMMKRVFFGPFNKKWDWLPDASPREMIPLFALAGLIVIIGVYPKLLIDVITPSLSHIMQLAVATIK</sequence>
<dbReference type="EMBL" id="BNJG01000001">
    <property type="protein sequence ID" value="GHO52646.1"/>
    <property type="molecule type" value="Genomic_DNA"/>
</dbReference>
<evidence type="ECO:0000313" key="9">
    <source>
        <dbReference type="EMBL" id="GHO52646.1"/>
    </source>
</evidence>
<feature type="transmembrane region" description="Helical" evidence="7">
    <location>
        <begin position="280"/>
        <end position="306"/>
    </location>
</feature>
<comment type="similarity">
    <text evidence="2">Belongs to the complex I subunit 4 family.</text>
</comment>
<evidence type="ECO:0000256" key="3">
    <source>
        <dbReference type="ARBA" id="ARBA00022692"/>
    </source>
</evidence>
<dbReference type="Pfam" id="PF00361">
    <property type="entry name" value="Proton_antipo_M"/>
    <property type="match status" value="1"/>
</dbReference>
<dbReference type="PRINTS" id="PR01437">
    <property type="entry name" value="NUOXDRDTASE4"/>
</dbReference>
<keyword evidence="4 7" id="KW-1133">Transmembrane helix</keyword>
<feature type="domain" description="NADH:quinone oxidoreductase/Mrp antiporter transmembrane" evidence="8">
    <location>
        <begin position="143"/>
        <end position="466"/>
    </location>
</feature>
<comment type="caution">
    <text evidence="9">The sequence shown here is derived from an EMBL/GenBank/DDBJ whole genome shotgun (WGS) entry which is preliminary data.</text>
</comment>
<feature type="transmembrane region" description="Helical" evidence="7">
    <location>
        <begin position="380"/>
        <end position="400"/>
    </location>
</feature>
<evidence type="ECO:0000313" key="10">
    <source>
        <dbReference type="Proteomes" id="UP000654345"/>
    </source>
</evidence>
<evidence type="ECO:0000256" key="2">
    <source>
        <dbReference type="ARBA" id="ARBA00009025"/>
    </source>
</evidence>
<feature type="transmembrane region" description="Helical" evidence="7">
    <location>
        <begin position="234"/>
        <end position="259"/>
    </location>
</feature>
<evidence type="ECO:0000256" key="7">
    <source>
        <dbReference type="SAM" id="Phobius"/>
    </source>
</evidence>
<dbReference type="PANTHER" id="PTHR43507:SF1">
    <property type="entry name" value="NADH-UBIQUINONE OXIDOREDUCTASE CHAIN 4"/>
    <property type="match status" value="1"/>
</dbReference>
<evidence type="ECO:0000256" key="6">
    <source>
        <dbReference type="RuleBase" id="RU000320"/>
    </source>
</evidence>